<dbReference type="InterPro" id="IPR013785">
    <property type="entry name" value="Aldolase_TIM"/>
</dbReference>
<sequence length="311" mass="35652">MKLQKSTEEELWALLKECRICPRNCGVDRLAGKQGFCRAIGKEIQVARTALHFWEEPCLSGTAGSGTVFFSHCNMQCVFCQNYEISTQDIGQTIDVDRLVEIFFRLEEQGALNLNLVTPTHYIVQIVIALQRAKQQGLSLPVVYNCSGYESVSSLQLLDGLVDIYLPDFKYYEEQLALKYSHAKHYFTYAKQAVQEMIRQTGIPVFDSDGRMLSGTIVRHLLLPGQLEDSKTVVHWFAKHWKDQAYFSLMSQYTPLSWVESYPELNRKVTQEEYDELLEYALQMGLEHVFVQEGEAASESFIPSFQNQTLL</sequence>
<dbReference type="Proteomes" id="UP000649151">
    <property type="component" value="Unassembled WGS sequence"/>
</dbReference>
<evidence type="ECO:0000256" key="4">
    <source>
        <dbReference type="ARBA" id="ARBA00023014"/>
    </source>
</evidence>
<dbReference type="SUPFAM" id="SSF102114">
    <property type="entry name" value="Radical SAM enzymes"/>
    <property type="match status" value="1"/>
</dbReference>
<dbReference type="InterPro" id="IPR007197">
    <property type="entry name" value="rSAM"/>
</dbReference>
<evidence type="ECO:0000256" key="2">
    <source>
        <dbReference type="ARBA" id="ARBA00022723"/>
    </source>
</evidence>
<dbReference type="Gene3D" id="3.20.20.70">
    <property type="entry name" value="Aldolase class I"/>
    <property type="match status" value="1"/>
</dbReference>
<comment type="caution">
    <text evidence="5">The sequence shown here is derived from an EMBL/GenBank/DDBJ whole genome shotgun (WGS) entry which is preliminary data.</text>
</comment>
<dbReference type="EMBL" id="JACOQK010000001">
    <property type="protein sequence ID" value="MBC5787618.1"/>
    <property type="molecule type" value="Genomic_DNA"/>
</dbReference>
<evidence type="ECO:0000313" key="6">
    <source>
        <dbReference type="Proteomes" id="UP000649151"/>
    </source>
</evidence>
<organism evidence="5 6">
    <name type="scientific">Clostridium facile</name>
    <dbReference type="NCBI Taxonomy" id="2763035"/>
    <lineage>
        <taxon>Bacteria</taxon>
        <taxon>Bacillati</taxon>
        <taxon>Bacillota</taxon>
        <taxon>Clostridia</taxon>
        <taxon>Eubacteriales</taxon>
        <taxon>Clostridiaceae</taxon>
        <taxon>Clostridium</taxon>
    </lineage>
</organism>
<gene>
    <name evidence="5" type="ORF">H8Z77_06220</name>
</gene>
<dbReference type="InterPro" id="IPR040085">
    <property type="entry name" value="MJ0674-like"/>
</dbReference>
<evidence type="ECO:0000256" key="3">
    <source>
        <dbReference type="ARBA" id="ARBA00023004"/>
    </source>
</evidence>
<dbReference type="PANTHER" id="PTHR43075">
    <property type="entry name" value="FORMATE LYASE ACTIVATING ENZYME, PUTATIVE (AFU_ORTHOLOGUE AFUA_2G15630)-RELATED"/>
    <property type="match status" value="1"/>
</dbReference>
<reference evidence="5 6" key="1">
    <citation type="submission" date="2020-08" db="EMBL/GenBank/DDBJ databases">
        <title>Genome public.</title>
        <authorList>
            <person name="Liu C."/>
            <person name="Sun Q."/>
        </authorList>
    </citation>
    <scope>NUCLEOTIDE SEQUENCE [LARGE SCALE GENOMIC DNA]</scope>
    <source>
        <strain evidence="5 6">NSJ-27</strain>
    </source>
</reference>
<keyword evidence="3" id="KW-0408">Iron</keyword>
<accession>A0ABR7IR80</accession>
<protein>
    <submittedName>
        <fullName evidence="5">Radical SAM protein</fullName>
    </submittedName>
</protein>
<dbReference type="PANTHER" id="PTHR43075:SF1">
    <property type="entry name" value="FORMATE LYASE ACTIVATING ENZYME, PUTATIVE (AFU_ORTHOLOGUE AFUA_2G15630)-RELATED"/>
    <property type="match status" value="1"/>
</dbReference>
<keyword evidence="2" id="KW-0479">Metal-binding</keyword>
<dbReference type="SFLD" id="SFLDG01099">
    <property type="entry name" value="Uncharacterised_Radical_SAM_Su"/>
    <property type="match status" value="1"/>
</dbReference>
<evidence type="ECO:0000256" key="1">
    <source>
        <dbReference type="ARBA" id="ARBA00022691"/>
    </source>
</evidence>
<dbReference type="InterPro" id="IPR058240">
    <property type="entry name" value="rSAM_sf"/>
</dbReference>
<keyword evidence="1" id="KW-0949">S-adenosyl-L-methionine</keyword>
<dbReference type="RefSeq" id="WP_186996506.1">
    <property type="nucleotide sequence ID" value="NZ_JACOQK010000001.1"/>
</dbReference>
<keyword evidence="4" id="KW-0411">Iron-sulfur</keyword>
<dbReference type="SFLD" id="SFLDS00029">
    <property type="entry name" value="Radical_SAM"/>
    <property type="match status" value="1"/>
</dbReference>
<dbReference type="InterPro" id="IPR016431">
    <property type="entry name" value="Pyrv-formate_lyase-activ_prd"/>
</dbReference>
<dbReference type="PIRSF" id="PIRSF004869">
    <property type="entry name" value="PflX_prd"/>
    <property type="match status" value="1"/>
</dbReference>
<keyword evidence="6" id="KW-1185">Reference proteome</keyword>
<evidence type="ECO:0000313" key="5">
    <source>
        <dbReference type="EMBL" id="MBC5787618.1"/>
    </source>
</evidence>
<proteinExistence type="predicted"/>
<name>A0ABR7IR80_9CLOT</name>